<sequence>MSYGGGWGRTRQSATAQLLQDNSEIWELLAHGARLASPRRATPTTTCCSRARTGYTRHAKP</sequence>
<dbReference type="Proteomes" id="UP000053268">
    <property type="component" value="Unassembled WGS sequence"/>
</dbReference>
<name>A0A0N1I4M1_PAPXU</name>
<gene>
    <name evidence="2" type="ORF">RR46_00873</name>
</gene>
<evidence type="ECO:0000313" key="2">
    <source>
        <dbReference type="EMBL" id="KPJ00937.1"/>
    </source>
</evidence>
<reference evidence="2 3" key="1">
    <citation type="journal article" date="2015" name="Nat. Commun.">
        <title>Outbred genome sequencing and CRISPR/Cas9 gene editing in butterflies.</title>
        <authorList>
            <person name="Li X."/>
            <person name="Fan D."/>
            <person name="Zhang W."/>
            <person name="Liu G."/>
            <person name="Zhang L."/>
            <person name="Zhao L."/>
            <person name="Fang X."/>
            <person name="Chen L."/>
            <person name="Dong Y."/>
            <person name="Chen Y."/>
            <person name="Ding Y."/>
            <person name="Zhao R."/>
            <person name="Feng M."/>
            <person name="Zhu Y."/>
            <person name="Feng Y."/>
            <person name="Jiang X."/>
            <person name="Zhu D."/>
            <person name="Xiang H."/>
            <person name="Feng X."/>
            <person name="Li S."/>
            <person name="Wang J."/>
            <person name="Zhang G."/>
            <person name="Kronforst M.R."/>
            <person name="Wang W."/>
        </authorList>
    </citation>
    <scope>NUCLEOTIDE SEQUENCE [LARGE SCALE GENOMIC DNA]</scope>
    <source>
        <strain evidence="2">Ya'a_city_454_Px</strain>
        <tissue evidence="2">Whole body</tissue>
    </source>
</reference>
<accession>A0A0N1I4M1</accession>
<keyword evidence="3" id="KW-1185">Reference proteome</keyword>
<proteinExistence type="predicted"/>
<dbReference type="EMBL" id="KQ459444">
    <property type="protein sequence ID" value="KPJ00937.1"/>
    <property type="molecule type" value="Genomic_DNA"/>
</dbReference>
<feature type="region of interest" description="Disordered" evidence="1">
    <location>
        <begin position="37"/>
        <end position="61"/>
    </location>
</feature>
<evidence type="ECO:0000256" key="1">
    <source>
        <dbReference type="SAM" id="MobiDB-lite"/>
    </source>
</evidence>
<organism evidence="2 3">
    <name type="scientific">Papilio xuthus</name>
    <name type="common">Asian swallowtail butterfly</name>
    <dbReference type="NCBI Taxonomy" id="66420"/>
    <lineage>
        <taxon>Eukaryota</taxon>
        <taxon>Metazoa</taxon>
        <taxon>Ecdysozoa</taxon>
        <taxon>Arthropoda</taxon>
        <taxon>Hexapoda</taxon>
        <taxon>Insecta</taxon>
        <taxon>Pterygota</taxon>
        <taxon>Neoptera</taxon>
        <taxon>Endopterygota</taxon>
        <taxon>Lepidoptera</taxon>
        <taxon>Glossata</taxon>
        <taxon>Ditrysia</taxon>
        <taxon>Papilionoidea</taxon>
        <taxon>Papilionidae</taxon>
        <taxon>Papilioninae</taxon>
        <taxon>Papilio</taxon>
    </lineage>
</organism>
<dbReference type="AlphaFoldDB" id="A0A0N1I4M1"/>
<evidence type="ECO:0000313" key="3">
    <source>
        <dbReference type="Proteomes" id="UP000053268"/>
    </source>
</evidence>
<protein>
    <submittedName>
        <fullName evidence="2">Uncharacterized protein</fullName>
    </submittedName>
</protein>